<dbReference type="AlphaFoldDB" id="A0A2R6S3U6"/>
<accession>A0A2R6S3U6</accession>
<feature type="region of interest" description="Disordered" evidence="1">
    <location>
        <begin position="181"/>
        <end position="213"/>
    </location>
</feature>
<evidence type="ECO:0000256" key="1">
    <source>
        <dbReference type="SAM" id="MobiDB-lite"/>
    </source>
</evidence>
<organism evidence="2 3">
    <name type="scientific">Hermanssonia centrifuga</name>
    <dbReference type="NCBI Taxonomy" id="98765"/>
    <lineage>
        <taxon>Eukaryota</taxon>
        <taxon>Fungi</taxon>
        <taxon>Dikarya</taxon>
        <taxon>Basidiomycota</taxon>
        <taxon>Agaricomycotina</taxon>
        <taxon>Agaricomycetes</taxon>
        <taxon>Polyporales</taxon>
        <taxon>Meruliaceae</taxon>
        <taxon>Hermanssonia</taxon>
    </lineage>
</organism>
<feature type="compositionally biased region" description="Basic residues" evidence="1">
    <location>
        <begin position="184"/>
        <end position="203"/>
    </location>
</feature>
<name>A0A2R6S3U6_9APHY</name>
<protein>
    <submittedName>
        <fullName evidence="2">Uncharacterized protein</fullName>
    </submittedName>
</protein>
<dbReference type="OrthoDB" id="245563at2759"/>
<reference evidence="2 3" key="1">
    <citation type="submission" date="2018-02" db="EMBL/GenBank/DDBJ databases">
        <title>Genome sequence of the basidiomycete white-rot fungus Phlebia centrifuga.</title>
        <authorList>
            <person name="Granchi Z."/>
            <person name="Peng M."/>
            <person name="de Vries R.P."/>
            <person name="Hilden K."/>
            <person name="Makela M.R."/>
            <person name="Grigoriev I."/>
            <person name="Riley R."/>
        </authorList>
    </citation>
    <scope>NUCLEOTIDE SEQUENCE [LARGE SCALE GENOMIC DNA]</scope>
    <source>
        <strain evidence="2 3">FBCC195</strain>
    </source>
</reference>
<feature type="compositionally biased region" description="Acidic residues" evidence="1">
    <location>
        <begin position="67"/>
        <end position="76"/>
    </location>
</feature>
<dbReference type="EMBL" id="MLYV02000093">
    <property type="protein sequence ID" value="PSS36925.1"/>
    <property type="molecule type" value="Genomic_DNA"/>
</dbReference>
<dbReference type="Proteomes" id="UP000186601">
    <property type="component" value="Unassembled WGS sequence"/>
</dbReference>
<evidence type="ECO:0000313" key="2">
    <source>
        <dbReference type="EMBL" id="PSS36925.1"/>
    </source>
</evidence>
<proteinExistence type="predicted"/>
<feature type="compositionally biased region" description="Basic and acidic residues" evidence="1">
    <location>
        <begin position="23"/>
        <end position="39"/>
    </location>
</feature>
<feature type="region of interest" description="Disordered" evidence="1">
    <location>
        <begin position="1"/>
        <end position="47"/>
    </location>
</feature>
<feature type="region of interest" description="Disordered" evidence="1">
    <location>
        <begin position="65"/>
        <end position="109"/>
    </location>
</feature>
<gene>
    <name evidence="2" type="ORF">PHLCEN_2v1243</name>
</gene>
<sequence length="257" mass="28927">MATAHNPTSKIIRLASRTANRRAKAEEKKKRADEFKDQNVLKQDPQCQEARLELSRVQEMYELTGSMEDDESDSDVVDICAGPLPGGSEEEEETDVASDSSDYAHHGNGPRGAPKVLAIWCGADQSVKELEALIPVLLPPRNGPRCLPRIKLIEQEVSRDNYSYKVSMKEERTYGQALPLYGRGRAKGKGRGRGRGNKHATVRRRVESDSEWDPDDEFDERCENFGFTRSEMNELLCQGVKPWDDDAWDVLDALNAF</sequence>
<evidence type="ECO:0000313" key="3">
    <source>
        <dbReference type="Proteomes" id="UP000186601"/>
    </source>
</evidence>
<comment type="caution">
    <text evidence="2">The sequence shown here is derived from an EMBL/GenBank/DDBJ whole genome shotgun (WGS) entry which is preliminary data.</text>
</comment>
<keyword evidence="3" id="KW-1185">Reference proteome</keyword>